<evidence type="ECO:0000313" key="4">
    <source>
        <dbReference type="Proteomes" id="UP000812287"/>
    </source>
</evidence>
<feature type="region of interest" description="Disordered" evidence="1">
    <location>
        <begin position="92"/>
        <end position="113"/>
    </location>
</feature>
<proteinExistence type="predicted"/>
<feature type="compositionally biased region" description="Basic and acidic residues" evidence="1">
    <location>
        <begin position="104"/>
        <end position="113"/>
    </location>
</feature>
<feature type="transmembrane region" description="Helical" evidence="2">
    <location>
        <begin position="54"/>
        <end position="76"/>
    </location>
</feature>
<dbReference type="GeneID" id="66103957"/>
<evidence type="ECO:0000256" key="2">
    <source>
        <dbReference type="SAM" id="Phobius"/>
    </source>
</evidence>
<comment type="caution">
    <text evidence="3">The sequence shown here is derived from an EMBL/GenBank/DDBJ whole genome shotgun (WGS) entry which is preliminary data.</text>
</comment>
<sequence length="135" mass="15160">MPSKVVYVKTTDRLAYATQSSQCRKVKVWACDTNSPGGASSTKSPKNQRESQPLLIVMYFLSLTMFFSTSFCLVHLSPTSILCSMSERRHGSRSSTRKNLARPGFERSLRSDGENHRCAPACSHIRARFCPHIMI</sequence>
<name>A0A9P8AT66_9AGAR</name>
<evidence type="ECO:0000313" key="3">
    <source>
        <dbReference type="EMBL" id="KAG7447123.1"/>
    </source>
</evidence>
<dbReference type="Proteomes" id="UP000812287">
    <property type="component" value="Unassembled WGS sequence"/>
</dbReference>
<dbReference type="AlphaFoldDB" id="A0A9P8AT66"/>
<accession>A0A9P8AT66</accession>
<keyword evidence="2" id="KW-0472">Membrane</keyword>
<dbReference type="EMBL" id="MU250532">
    <property type="protein sequence ID" value="KAG7447123.1"/>
    <property type="molecule type" value="Genomic_DNA"/>
</dbReference>
<evidence type="ECO:0000256" key="1">
    <source>
        <dbReference type="SAM" id="MobiDB-lite"/>
    </source>
</evidence>
<reference evidence="3" key="1">
    <citation type="submission" date="2020-11" db="EMBL/GenBank/DDBJ databases">
        <title>Adaptations for nitrogen fixation in a non-lichenized fungal sporocarp promotes dispersal by wood-feeding termites.</title>
        <authorList>
            <consortium name="DOE Joint Genome Institute"/>
            <person name="Koch R.A."/>
            <person name="Yoon G."/>
            <person name="Arayal U."/>
            <person name="Lail K."/>
            <person name="Amirebrahimi M."/>
            <person name="Labutti K."/>
            <person name="Lipzen A."/>
            <person name="Riley R."/>
            <person name="Barry K."/>
            <person name="Henrissat B."/>
            <person name="Grigoriev I.V."/>
            <person name="Herr J.R."/>
            <person name="Aime M.C."/>
        </authorList>
    </citation>
    <scope>NUCLEOTIDE SEQUENCE</scope>
    <source>
        <strain evidence="3">MCA 3950</strain>
    </source>
</reference>
<keyword evidence="4" id="KW-1185">Reference proteome</keyword>
<protein>
    <submittedName>
        <fullName evidence="3">Uncharacterized protein</fullName>
    </submittedName>
</protein>
<organism evidence="3 4">
    <name type="scientific">Guyanagaster necrorhizus</name>
    <dbReference type="NCBI Taxonomy" id="856835"/>
    <lineage>
        <taxon>Eukaryota</taxon>
        <taxon>Fungi</taxon>
        <taxon>Dikarya</taxon>
        <taxon>Basidiomycota</taxon>
        <taxon>Agaricomycotina</taxon>
        <taxon>Agaricomycetes</taxon>
        <taxon>Agaricomycetidae</taxon>
        <taxon>Agaricales</taxon>
        <taxon>Marasmiineae</taxon>
        <taxon>Physalacriaceae</taxon>
        <taxon>Guyanagaster</taxon>
    </lineage>
</organism>
<dbReference type="RefSeq" id="XP_043040623.1">
    <property type="nucleotide sequence ID" value="XM_043181661.1"/>
</dbReference>
<gene>
    <name evidence="3" type="ORF">BT62DRAFT_62573</name>
</gene>
<keyword evidence="2" id="KW-1133">Transmembrane helix</keyword>
<keyword evidence="2" id="KW-0812">Transmembrane</keyword>